<dbReference type="InterPro" id="IPR029048">
    <property type="entry name" value="HSP70_C_sf"/>
</dbReference>
<dbReference type="InterPro" id="IPR043129">
    <property type="entry name" value="ATPase_NBD"/>
</dbReference>
<dbReference type="Gene3D" id="1.20.1270.10">
    <property type="match status" value="1"/>
</dbReference>
<keyword evidence="6" id="KW-0143">Chaperone</keyword>
<accession>A0A454CAF0</accession>
<dbReference type="FunFam" id="2.60.34.10:FF:000014">
    <property type="entry name" value="Chaperone protein DnaK HSP70"/>
    <property type="match status" value="1"/>
</dbReference>
<dbReference type="SUPFAM" id="SSF53067">
    <property type="entry name" value="Actin-like ATPase domain"/>
    <property type="match status" value="2"/>
</dbReference>
<name>A0A454CAF0_METHO</name>
<dbReference type="Gene3D" id="3.90.640.10">
    <property type="entry name" value="Actin, Chain A, domain 4"/>
    <property type="match status" value="1"/>
</dbReference>
<dbReference type="PROSITE" id="PS00329">
    <property type="entry name" value="HSP70_2"/>
    <property type="match status" value="1"/>
</dbReference>
<dbReference type="PANTHER" id="PTHR19375">
    <property type="entry name" value="HEAT SHOCK PROTEIN 70KDA"/>
    <property type="match status" value="1"/>
</dbReference>
<dbReference type="PROSITE" id="PS00297">
    <property type="entry name" value="HSP70_1"/>
    <property type="match status" value="1"/>
</dbReference>
<proteinExistence type="inferred from homology"/>
<dbReference type="GO" id="GO:0140662">
    <property type="term" value="F:ATP-dependent protein folding chaperone"/>
    <property type="evidence" value="ECO:0007669"/>
    <property type="project" value="InterPro"/>
</dbReference>
<feature type="region of interest" description="Disordered" evidence="8">
    <location>
        <begin position="573"/>
        <end position="595"/>
    </location>
</feature>
<comment type="similarity">
    <text evidence="1 7">Belongs to the heat shock protein 70 family.</text>
</comment>
<dbReference type="NCBIfam" id="NF001413">
    <property type="entry name" value="PRK00290.1"/>
    <property type="match status" value="1"/>
</dbReference>
<keyword evidence="4 7" id="KW-0067">ATP-binding</keyword>
<dbReference type="EMBL" id="CP033021">
    <property type="protein sequence ID" value="AYN65648.1"/>
    <property type="molecule type" value="Genomic_DNA"/>
</dbReference>
<dbReference type="InterPro" id="IPR013126">
    <property type="entry name" value="Hsp_70_fam"/>
</dbReference>
<evidence type="ECO:0000313" key="9">
    <source>
        <dbReference type="EMBL" id="AYN65648.1"/>
    </source>
</evidence>
<dbReference type="CDD" id="cd10234">
    <property type="entry name" value="ASKHA_NBD_HSP70_DnaK-like"/>
    <property type="match status" value="1"/>
</dbReference>
<keyword evidence="3 7" id="KW-0547">Nucleotide-binding</keyword>
<dbReference type="InterPro" id="IPR018181">
    <property type="entry name" value="Heat_shock_70_CS"/>
</dbReference>
<dbReference type="OrthoDB" id="9766019at2"/>
<dbReference type="Proteomes" id="UP000029712">
    <property type="component" value="Chromosome"/>
</dbReference>
<keyword evidence="2" id="KW-0597">Phosphoprotein</keyword>
<dbReference type="SUPFAM" id="SSF100934">
    <property type="entry name" value="Heat shock protein 70kD (HSP70), C-terminal subdomain"/>
    <property type="match status" value="1"/>
</dbReference>
<dbReference type="GO" id="GO:0005524">
    <property type="term" value="F:ATP binding"/>
    <property type="evidence" value="ECO:0007669"/>
    <property type="project" value="UniProtKB-KW"/>
</dbReference>
<evidence type="ECO:0000256" key="7">
    <source>
        <dbReference type="RuleBase" id="RU003322"/>
    </source>
</evidence>
<evidence type="ECO:0000313" key="10">
    <source>
        <dbReference type="Proteomes" id="UP000029712"/>
    </source>
</evidence>
<dbReference type="PROSITE" id="PS01036">
    <property type="entry name" value="HSP70_3"/>
    <property type="match status" value="1"/>
</dbReference>
<dbReference type="Gene3D" id="2.60.34.10">
    <property type="entry name" value="Substrate Binding Domain Of DNAk, Chain A, domain 1"/>
    <property type="match status" value="1"/>
</dbReference>
<dbReference type="RefSeq" id="WP_036438624.1">
    <property type="nucleotide sequence ID" value="NZ_CP033021.1"/>
</dbReference>
<evidence type="ECO:0000256" key="4">
    <source>
        <dbReference type="ARBA" id="ARBA00022840"/>
    </source>
</evidence>
<evidence type="ECO:0000256" key="2">
    <source>
        <dbReference type="ARBA" id="ARBA00022553"/>
    </source>
</evidence>
<dbReference type="InterPro" id="IPR029047">
    <property type="entry name" value="HSP70_peptide-bd_sf"/>
</dbReference>
<dbReference type="AlphaFoldDB" id="A0A454CAF0"/>
<protein>
    <submittedName>
        <fullName evidence="9">Molecular chaperone DnaK</fullName>
    </submittedName>
</protein>
<evidence type="ECO:0000256" key="5">
    <source>
        <dbReference type="ARBA" id="ARBA00023016"/>
    </source>
</evidence>
<evidence type="ECO:0000256" key="1">
    <source>
        <dbReference type="ARBA" id="ARBA00007381"/>
    </source>
</evidence>
<feature type="compositionally biased region" description="Low complexity" evidence="8">
    <location>
        <begin position="582"/>
        <end position="595"/>
    </location>
</feature>
<reference evidence="9 10" key="1">
    <citation type="submission" date="2014-08" db="EMBL/GenBank/DDBJ databases">
        <authorList>
            <person name="Kuleshov K."/>
            <person name="Dedkov V."/>
            <person name="Markelov M."/>
            <person name="Pimkina E."/>
        </authorList>
    </citation>
    <scope>NUCLEOTIDE SEQUENCE [LARGE SCALE GENOMIC DNA]</scope>
    <source>
        <strain evidence="10">TOA</strain>
    </source>
</reference>
<dbReference type="FunFam" id="3.90.640.10:FF:000003">
    <property type="entry name" value="Molecular chaperone DnaK"/>
    <property type="match status" value="1"/>
</dbReference>
<reference evidence="9 10" key="2">
    <citation type="submission" date="2018-10" db="EMBL/GenBank/DDBJ databases">
        <title>Detection and isolation of Mycoplasma hominis as a predominant microorganism from pelvic cavity of patient with salpingitis and tubo-ovarian abscess.</title>
        <authorList>
            <person name="Guschin A.E."/>
            <person name="Khayrullina G.A."/>
            <person name="Rakovskaya I.V."/>
            <person name="Shelenkov A.A."/>
            <person name="Shagin D.A."/>
        </authorList>
    </citation>
    <scope>NUCLEOTIDE SEQUENCE [LARGE SCALE GENOMIC DNA]</scope>
    <source>
        <strain evidence="10">TOA</strain>
    </source>
</reference>
<gene>
    <name evidence="9" type="primary">dnaK</name>
    <name evidence="9" type="ORF">KN71_003065</name>
</gene>
<evidence type="ECO:0000256" key="8">
    <source>
        <dbReference type="SAM" id="MobiDB-lite"/>
    </source>
</evidence>
<dbReference type="FunFam" id="3.30.420.40:FF:000071">
    <property type="entry name" value="Molecular chaperone DnaK"/>
    <property type="match status" value="1"/>
</dbReference>
<dbReference type="Pfam" id="PF00012">
    <property type="entry name" value="HSP70"/>
    <property type="match status" value="1"/>
</dbReference>
<sequence>MAKEFILGIDLGTTNSVVSVIENGTPKILENPNGKRTTPSVVAFKNGETIIGESAKRQLESNKDSVASIKRLMGTSQTVHLNNKDYKPEEISAMILSYMKDYADKKLGQPVKKAVITVPAYFDNAQREATKNAGIIAGLDVVRIINEPTAAALAFGLNKDKNENQKILVFDLGGGTFDVSLLEMESGTFEVLATAGDNHLGGDDWDHEIVKWMVEQIKSKYNFDPTTDKMAMARLKEEAERAKITLSEQLIANISLPFLAMNENGPVNVELEITRATFESMTEHLLQRTRKPLLDVLTEAKLTWNDINEVLLVGGSTRMPAVQKLVAEVTNKKPNNSINPDEVVSVGAAIQGAILAGEIQDVLLLDVTPLTLGIVVEGDVVAPLIPRNTTIPVTKSQIFSTAVDNQTAVTIVITQGERQLARDNKILGQFNLEGIEPAPRGIPQIEVSFSIDVNGITKVTAKDKKTNKEQTITIQNTSSLSKEEVEKMVKDAEANREADQKKRHEIEVIVKAEQLSNDLEKTLKSEQAKNLGEPQKQELQKEIDEIKELINKKDIEQLEKKITEFEQKMAQAAEFLKKQQGNNNPNTNNDNPQTN</sequence>
<evidence type="ECO:0000256" key="6">
    <source>
        <dbReference type="ARBA" id="ARBA00023186"/>
    </source>
</evidence>
<keyword evidence="5" id="KW-0346">Stress response</keyword>
<dbReference type="PRINTS" id="PR00301">
    <property type="entry name" value="HEATSHOCK70"/>
</dbReference>
<evidence type="ECO:0000256" key="3">
    <source>
        <dbReference type="ARBA" id="ARBA00022741"/>
    </source>
</evidence>
<dbReference type="SUPFAM" id="SSF100920">
    <property type="entry name" value="Heat shock protein 70kD (HSP70), peptide-binding domain"/>
    <property type="match status" value="1"/>
</dbReference>
<dbReference type="Gene3D" id="3.30.420.40">
    <property type="match status" value="2"/>
</dbReference>
<organism evidence="9 10">
    <name type="scientific">Metamycoplasma hominis</name>
    <name type="common">Mycoplasma hominis</name>
    <dbReference type="NCBI Taxonomy" id="2098"/>
    <lineage>
        <taxon>Bacteria</taxon>
        <taxon>Bacillati</taxon>
        <taxon>Mycoplasmatota</taxon>
        <taxon>Mycoplasmoidales</taxon>
        <taxon>Metamycoplasmataceae</taxon>
        <taxon>Metamycoplasma</taxon>
    </lineage>
</organism>